<reference evidence="1 2" key="1">
    <citation type="journal article" date="2023" name="Sci. Data">
        <title>Genome assembly of the Korean intertidal mud-creeper Batillaria attramentaria.</title>
        <authorList>
            <person name="Patra A.K."/>
            <person name="Ho P.T."/>
            <person name="Jun S."/>
            <person name="Lee S.J."/>
            <person name="Kim Y."/>
            <person name="Won Y.J."/>
        </authorList>
    </citation>
    <scope>NUCLEOTIDE SEQUENCE [LARGE SCALE GENOMIC DNA]</scope>
    <source>
        <strain evidence="1">Wonlab-2016</strain>
    </source>
</reference>
<sequence>MRGESGKPVLLHQPCTAQHTPGMWRGHSGAMQPASLLCQPATLQTFPRSHGLIVSVNALTGIAYCMQEGKGPSPEKTIWRKSIFLSVIAIGVNISNSSCIGVKNDNPAVAMYKENGHFEVKLSSVVYGPGDDSSLSESVHPSGYWSGIDGIWCLLDPAHNQFQHSSRHNPRGYLLANIGGIWCLLGSVKTQFICLVAGLVLTADLNYTSRDFLHFRTQLVTGLVLTTFVVQWIQ</sequence>
<accession>A0ABD0LF83</accession>
<name>A0ABD0LF83_9CAEN</name>
<evidence type="ECO:0000313" key="1">
    <source>
        <dbReference type="EMBL" id="KAK7497977.1"/>
    </source>
</evidence>
<organism evidence="1 2">
    <name type="scientific">Batillaria attramentaria</name>
    <dbReference type="NCBI Taxonomy" id="370345"/>
    <lineage>
        <taxon>Eukaryota</taxon>
        <taxon>Metazoa</taxon>
        <taxon>Spiralia</taxon>
        <taxon>Lophotrochozoa</taxon>
        <taxon>Mollusca</taxon>
        <taxon>Gastropoda</taxon>
        <taxon>Caenogastropoda</taxon>
        <taxon>Sorbeoconcha</taxon>
        <taxon>Cerithioidea</taxon>
        <taxon>Batillariidae</taxon>
        <taxon>Batillaria</taxon>
    </lineage>
</organism>
<dbReference type="AlphaFoldDB" id="A0ABD0LF83"/>
<keyword evidence="2" id="KW-1185">Reference proteome</keyword>
<proteinExistence type="predicted"/>
<gene>
    <name evidence="1" type="ORF">BaRGS_00010848</name>
</gene>
<comment type="caution">
    <text evidence="1">The sequence shown here is derived from an EMBL/GenBank/DDBJ whole genome shotgun (WGS) entry which is preliminary data.</text>
</comment>
<dbReference type="EMBL" id="JACVVK020000054">
    <property type="protein sequence ID" value="KAK7497977.1"/>
    <property type="molecule type" value="Genomic_DNA"/>
</dbReference>
<dbReference type="Proteomes" id="UP001519460">
    <property type="component" value="Unassembled WGS sequence"/>
</dbReference>
<protein>
    <submittedName>
        <fullName evidence="1">Uncharacterized protein</fullName>
    </submittedName>
</protein>
<evidence type="ECO:0000313" key="2">
    <source>
        <dbReference type="Proteomes" id="UP001519460"/>
    </source>
</evidence>